<dbReference type="Gene3D" id="3.30.420.10">
    <property type="entry name" value="Ribonuclease H-like superfamily/Ribonuclease H"/>
    <property type="match status" value="1"/>
</dbReference>
<protein>
    <recommendedName>
        <fullName evidence="1">Integrase catalytic domain-containing protein</fullName>
    </recommendedName>
</protein>
<organism evidence="2 3">
    <name type="scientific">Cordylochernes scorpioides</name>
    <dbReference type="NCBI Taxonomy" id="51811"/>
    <lineage>
        <taxon>Eukaryota</taxon>
        <taxon>Metazoa</taxon>
        <taxon>Ecdysozoa</taxon>
        <taxon>Arthropoda</taxon>
        <taxon>Chelicerata</taxon>
        <taxon>Arachnida</taxon>
        <taxon>Pseudoscorpiones</taxon>
        <taxon>Cheliferoidea</taxon>
        <taxon>Chernetidae</taxon>
        <taxon>Cordylochernes</taxon>
    </lineage>
</organism>
<accession>A0ABY6KW71</accession>
<reference evidence="2 3" key="1">
    <citation type="submission" date="2022-01" db="EMBL/GenBank/DDBJ databases">
        <title>A chromosomal length assembly of Cordylochernes scorpioides.</title>
        <authorList>
            <person name="Zeh D."/>
            <person name="Zeh J."/>
        </authorList>
    </citation>
    <scope>NUCLEOTIDE SEQUENCE [LARGE SCALE GENOMIC DNA]</scope>
    <source>
        <strain evidence="2">IN4F17</strain>
        <tissue evidence="2">Whole Body</tissue>
    </source>
</reference>
<dbReference type="PROSITE" id="PS50994">
    <property type="entry name" value="INTEGRASE"/>
    <property type="match status" value="1"/>
</dbReference>
<sequence>MVSDNASIFTGDTFLNYCLENRIRQNFIAPGHAATNRLAERNVQTLKNKLKSMINENYLNRQISIKFDAMRPYQGRKVPTANSTAYTMSSSRRKSSSKSFISNKPFWKNGTIKQKLGNLHYIIELDEGKSLNVT</sequence>
<dbReference type="SUPFAM" id="SSF53098">
    <property type="entry name" value="Ribonuclease H-like"/>
    <property type="match status" value="1"/>
</dbReference>
<gene>
    <name evidence="2" type="ORF">LAZ67_10001883</name>
</gene>
<dbReference type="EMBL" id="CP092872">
    <property type="protein sequence ID" value="UYV73121.1"/>
    <property type="molecule type" value="Genomic_DNA"/>
</dbReference>
<name>A0ABY6KW71_9ARAC</name>
<proteinExistence type="predicted"/>
<dbReference type="Proteomes" id="UP001235939">
    <property type="component" value="Chromosome 10"/>
</dbReference>
<dbReference type="InterPro" id="IPR036397">
    <property type="entry name" value="RNaseH_sf"/>
</dbReference>
<evidence type="ECO:0000313" key="2">
    <source>
        <dbReference type="EMBL" id="UYV73121.1"/>
    </source>
</evidence>
<feature type="domain" description="Integrase catalytic" evidence="1">
    <location>
        <begin position="1"/>
        <end position="53"/>
    </location>
</feature>
<keyword evidence="3" id="KW-1185">Reference proteome</keyword>
<evidence type="ECO:0000313" key="3">
    <source>
        <dbReference type="Proteomes" id="UP001235939"/>
    </source>
</evidence>
<evidence type="ECO:0000259" key="1">
    <source>
        <dbReference type="PROSITE" id="PS50994"/>
    </source>
</evidence>
<dbReference type="InterPro" id="IPR001584">
    <property type="entry name" value="Integrase_cat-core"/>
</dbReference>
<dbReference type="InterPro" id="IPR012337">
    <property type="entry name" value="RNaseH-like_sf"/>
</dbReference>